<reference evidence="2 3" key="1">
    <citation type="journal article" date="2023" name="Plants (Basel)">
        <title>Bridging the Gap: Combining Genomics and Transcriptomics Approaches to Understand Stylosanthes scabra, an Orphan Legume from the Brazilian Caatinga.</title>
        <authorList>
            <person name="Ferreira-Neto J.R.C."/>
            <person name="da Silva M.D."/>
            <person name="Binneck E."/>
            <person name="de Melo N.F."/>
            <person name="da Silva R.H."/>
            <person name="de Melo A.L.T.M."/>
            <person name="Pandolfi V."/>
            <person name="Bustamante F.O."/>
            <person name="Brasileiro-Vidal A.C."/>
            <person name="Benko-Iseppon A.M."/>
        </authorList>
    </citation>
    <scope>NUCLEOTIDE SEQUENCE [LARGE SCALE GENOMIC DNA]</scope>
    <source>
        <tissue evidence="2">Leaves</tissue>
    </source>
</reference>
<proteinExistence type="predicted"/>
<keyword evidence="3" id="KW-1185">Reference proteome</keyword>
<dbReference type="Proteomes" id="UP001341840">
    <property type="component" value="Unassembled WGS sequence"/>
</dbReference>
<feature type="non-terminal residue" evidence="2">
    <location>
        <position position="1"/>
    </location>
</feature>
<comment type="caution">
    <text evidence="2">The sequence shown here is derived from an EMBL/GenBank/DDBJ whole genome shotgun (WGS) entry which is preliminary data.</text>
</comment>
<feature type="region of interest" description="Disordered" evidence="1">
    <location>
        <begin position="1"/>
        <end position="29"/>
    </location>
</feature>
<accession>A0ABU6RXY0</accession>
<organism evidence="2 3">
    <name type="scientific">Stylosanthes scabra</name>
    <dbReference type="NCBI Taxonomy" id="79078"/>
    <lineage>
        <taxon>Eukaryota</taxon>
        <taxon>Viridiplantae</taxon>
        <taxon>Streptophyta</taxon>
        <taxon>Embryophyta</taxon>
        <taxon>Tracheophyta</taxon>
        <taxon>Spermatophyta</taxon>
        <taxon>Magnoliopsida</taxon>
        <taxon>eudicotyledons</taxon>
        <taxon>Gunneridae</taxon>
        <taxon>Pentapetalae</taxon>
        <taxon>rosids</taxon>
        <taxon>fabids</taxon>
        <taxon>Fabales</taxon>
        <taxon>Fabaceae</taxon>
        <taxon>Papilionoideae</taxon>
        <taxon>50 kb inversion clade</taxon>
        <taxon>dalbergioids sensu lato</taxon>
        <taxon>Dalbergieae</taxon>
        <taxon>Pterocarpus clade</taxon>
        <taxon>Stylosanthes</taxon>
    </lineage>
</organism>
<protein>
    <submittedName>
        <fullName evidence="2">Uncharacterized protein</fullName>
    </submittedName>
</protein>
<gene>
    <name evidence="2" type="ORF">PIB30_100006</name>
</gene>
<dbReference type="EMBL" id="JASCZI010032952">
    <property type="protein sequence ID" value="MED6128658.1"/>
    <property type="molecule type" value="Genomic_DNA"/>
</dbReference>
<evidence type="ECO:0000313" key="2">
    <source>
        <dbReference type="EMBL" id="MED6128658.1"/>
    </source>
</evidence>
<feature type="non-terminal residue" evidence="2">
    <location>
        <position position="59"/>
    </location>
</feature>
<evidence type="ECO:0000256" key="1">
    <source>
        <dbReference type="SAM" id="MobiDB-lite"/>
    </source>
</evidence>
<evidence type="ECO:0000313" key="3">
    <source>
        <dbReference type="Proteomes" id="UP001341840"/>
    </source>
</evidence>
<name>A0ABU6RXY0_9FABA</name>
<sequence length="59" mass="6712">KERKKERKRIERELLGGGGDHYPPPTSGGYKFHTGAPINVPFAATRSLSPPLRFYPRFE</sequence>